<dbReference type="Pfam" id="PF13482">
    <property type="entry name" value="RNase_H_2"/>
    <property type="match status" value="1"/>
</dbReference>
<accession>A0A0G1U8B1</accession>
<gene>
    <name evidence="2" type="ORF">UY19_C0004G0028</name>
</gene>
<protein>
    <recommendedName>
        <fullName evidence="1">YprB ribonuclease H-like domain-containing protein</fullName>
    </recommendedName>
</protein>
<organism evidence="2 3">
    <name type="scientific">Candidatus Wolfebacteria bacterium GW2011_GWA2_47_9b</name>
    <dbReference type="NCBI Taxonomy" id="1619005"/>
    <lineage>
        <taxon>Bacteria</taxon>
        <taxon>Candidatus Wolfeibacteriota</taxon>
    </lineage>
</organism>
<dbReference type="GO" id="GO:0003676">
    <property type="term" value="F:nucleic acid binding"/>
    <property type="evidence" value="ECO:0007669"/>
    <property type="project" value="InterPro"/>
</dbReference>
<dbReference type="SUPFAM" id="SSF53098">
    <property type="entry name" value="Ribonuclease H-like"/>
    <property type="match status" value="1"/>
</dbReference>
<evidence type="ECO:0000313" key="2">
    <source>
        <dbReference type="EMBL" id="KKU90314.1"/>
    </source>
</evidence>
<dbReference type="Gene3D" id="3.30.420.10">
    <property type="entry name" value="Ribonuclease H-like superfamily/Ribonuclease H"/>
    <property type="match status" value="1"/>
</dbReference>
<name>A0A0G1U8B1_9BACT</name>
<reference evidence="2 3" key="1">
    <citation type="journal article" date="2015" name="Nature">
        <title>rRNA introns, odd ribosomes, and small enigmatic genomes across a large radiation of phyla.</title>
        <authorList>
            <person name="Brown C.T."/>
            <person name="Hug L.A."/>
            <person name="Thomas B.C."/>
            <person name="Sharon I."/>
            <person name="Castelle C.J."/>
            <person name="Singh A."/>
            <person name="Wilkins M.J."/>
            <person name="Williams K.H."/>
            <person name="Banfield J.F."/>
        </authorList>
    </citation>
    <scope>NUCLEOTIDE SEQUENCE [LARGE SCALE GENOMIC DNA]</scope>
</reference>
<proteinExistence type="predicted"/>
<comment type="caution">
    <text evidence="2">The sequence shown here is derived from an EMBL/GenBank/DDBJ whole genome shotgun (WGS) entry which is preliminary data.</text>
</comment>
<feature type="domain" description="YprB ribonuclease H-like" evidence="1">
    <location>
        <begin position="7"/>
        <end position="152"/>
    </location>
</feature>
<dbReference type="InterPro" id="IPR038720">
    <property type="entry name" value="YprB_RNase_H-like_dom"/>
</dbReference>
<evidence type="ECO:0000259" key="1">
    <source>
        <dbReference type="Pfam" id="PF13482"/>
    </source>
</evidence>
<sequence length="181" mass="20979">MRDFIVFDIETKNTLAEVGRDNFNDLQVSVVGLFSYAQDKYLSFDEFELSACSDLLRDACIVGFSITRFDIPVLNKHCNFNLYSVPRIDLLDDIELQLGRRISLDLLAKVNLGMSKTHHSLEAPIMYREGRLDELAEYCLHDVRITKELYDLARSQGYLYVPQWGTDELEQAFFNFEAMQN</sequence>
<dbReference type="EMBL" id="LCPB01000004">
    <property type="protein sequence ID" value="KKU90314.1"/>
    <property type="molecule type" value="Genomic_DNA"/>
</dbReference>
<dbReference type="InterPro" id="IPR012337">
    <property type="entry name" value="RNaseH-like_sf"/>
</dbReference>
<dbReference type="Proteomes" id="UP000033882">
    <property type="component" value="Unassembled WGS sequence"/>
</dbReference>
<evidence type="ECO:0000313" key="3">
    <source>
        <dbReference type="Proteomes" id="UP000033882"/>
    </source>
</evidence>
<dbReference type="AlphaFoldDB" id="A0A0G1U8B1"/>
<dbReference type="InterPro" id="IPR036397">
    <property type="entry name" value="RNaseH_sf"/>
</dbReference>